<evidence type="ECO:0000256" key="5">
    <source>
        <dbReference type="ARBA" id="ARBA00023002"/>
    </source>
</evidence>
<dbReference type="OrthoDB" id="3945418at2759"/>
<dbReference type="AlphaFoldDB" id="A0A0C3CTE0"/>
<dbReference type="GO" id="GO:0020037">
    <property type="term" value="F:heme binding"/>
    <property type="evidence" value="ECO:0007669"/>
    <property type="project" value="InterPro"/>
</dbReference>
<dbReference type="Gene3D" id="1.10.630.10">
    <property type="entry name" value="Cytochrome P450"/>
    <property type="match status" value="1"/>
</dbReference>
<keyword evidence="6" id="KW-0408">Iron</keyword>
<evidence type="ECO:0008006" key="10">
    <source>
        <dbReference type="Google" id="ProtNLM"/>
    </source>
</evidence>
<organism evidence="8 9">
    <name type="scientific">Oidiodendron maius (strain Zn)</name>
    <dbReference type="NCBI Taxonomy" id="913774"/>
    <lineage>
        <taxon>Eukaryota</taxon>
        <taxon>Fungi</taxon>
        <taxon>Dikarya</taxon>
        <taxon>Ascomycota</taxon>
        <taxon>Pezizomycotina</taxon>
        <taxon>Leotiomycetes</taxon>
        <taxon>Leotiomycetes incertae sedis</taxon>
        <taxon>Myxotrichaceae</taxon>
        <taxon>Oidiodendron</taxon>
    </lineage>
</organism>
<evidence type="ECO:0000256" key="7">
    <source>
        <dbReference type="ARBA" id="ARBA00023033"/>
    </source>
</evidence>
<keyword evidence="4" id="KW-0479">Metal-binding</keyword>
<keyword evidence="9" id="KW-1185">Reference proteome</keyword>
<name>A0A0C3CTE0_OIDMZ</name>
<dbReference type="PANTHER" id="PTHR24279:SF120">
    <property type="entry name" value="CYTOCHROME P450"/>
    <property type="match status" value="1"/>
</dbReference>
<dbReference type="Pfam" id="PF00067">
    <property type="entry name" value="p450"/>
    <property type="match status" value="1"/>
</dbReference>
<dbReference type="InterPro" id="IPR036396">
    <property type="entry name" value="Cyt_P450_sf"/>
</dbReference>
<dbReference type="HOGENOM" id="CLU_001570_14_2_1"/>
<keyword evidence="5" id="KW-0560">Oxidoreductase</keyword>
<dbReference type="InterPro" id="IPR001128">
    <property type="entry name" value="Cyt_P450"/>
</dbReference>
<evidence type="ECO:0000256" key="1">
    <source>
        <dbReference type="ARBA" id="ARBA00001971"/>
    </source>
</evidence>
<dbReference type="GO" id="GO:0005506">
    <property type="term" value="F:iron ion binding"/>
    <property type="evidence" value="ECO:0007669"/>
    <property type="project" value="InterPro"/>
</dbReference>
<evidence type="ECO:0000256" key="6">
    <source>
        <dbReference type="ARBA" id="ARBA00023004"/>
    </source>
</evidence>
<dbReference type="PANTHER" id="PTHR24279">
    <property type="entry name" value="CYTOCHROME P450"/>
    <property type="match status" value="1"/>
</dbReference>
<gene>
    <name evidence="8" type="ORF">OIDMADRAFT_149907</name>
</gene>
<dbReference type="GO" id="GO:0004497">
    <property type="term" value="F:monooxygenase activity"/>
    <property type="evidence" value="ECO:0007669"/>
    <property type="project" value="UniProtKB-KW"/>
</dbReference>
<reference evidence="8 9" key="1">
    <citation type="submission" date="2014-04" db="EMBL/GenBank/DDBJ databases">
        <authorList>
            <consortium name="DOE Joint Genome Institute"/>
            <person name="Kuo A."/>
            <person name="Martino E."/>
            <person name="Perotto S."/>
            <person name="Kohler A."/>
            <person name="Nagy L.G."/>
            <person name="Floudas D."/>
            <person name="Copeland A."/>
            <person name="Barry K.W."/>
            <person name="Cichocki N."/>
            <person name="Veneault-Fourrey C."/>
            <person name="LaButti K."/>
            <person name="Lindquist E.A."/>
            <person name="Lipzen A."/>
            <person name="Lundell T."/>
            <person name="Morin E."/>
            <person name="Murat C."/>
            <person name="Sun H."/>
            <person name="Tunlid A."/>
            <person name="Henrissat B."/>
            <person name="Grigoriev I.V."/>
            <person name="Hibbett D.S."/>
            <person name="Martin F."/>
            <person name="Nordberg H.P."/>
            <person name="Cantor M.N."/>
            <person name="Hua S.X."/>
        </authorList>
    </citation>
    <scope>NUCLEOTIDE SEQUENCE [LARGE SCALE GENOMIC DNA]</scope>
    <source>
        <strain evidence="8 9">Zn</strain>
    </source>
</reference>
<reference evidence="9" key="2">
    <citation type="submission" date="2015-01" db="EMBL/GenBank/DDBJ databases">
        <title>Evolutionary Origins and Diversification of the Mycorrhizal Mutualists.</title>
        <authorList>
            <consortium name="DOE Joint Genome Institute"/>
            <consortium name="Mycorrhizal Genomics Consortium"/>
            <person name="Kohler A."/>
            <person name="Kuo A."/>
            <person name="Nagy L.G."/>
            <person name="Floudas D."/>
            <person name="Copeland A."/>
            <person name="Barry K.W."/>
            <person name="Cichocki N."/>
            <person name="Veneault-Fourrey C."/>
            <person name="LaButti K."/>
            <person name="Lindquist E.A."/>
            <person name="Lipzen A."/>
            <person name="Lundell T."/>
            <person name="Morin E."/>
            <person name="Murat C."/>
            <person name="Riley R."/>
            <person name="Ohm R."/>
            <person name="Sun H."/>
            <person name="Tunlid A."/>
            <person name="Henrissat B."/>
            <person name="Grigoriev I.V."/>
            <person name="Hibbett D.S."/>
            <person name="Martin F."/>
        </authorList>
    </citation>
    <scope>NUCLEOTIDE SEQUENCE [LARGE SCALE GENOMIC DNA]</scope>
    <source>
        <strain evidence="9">Zn</strain>
    </source>
</reference>
<dbReference type="Proteomes" id="UP000054321">
    <property type="component" value="Unassembled WGS sequence"/>
</dbReference>
<keyword evidence="7" id="KW-0503">Monooxygenase</keyword>
<dbReference type="InterPro" id="IPR050479">
    <property type="entry name" value="CYP11_CYP27_families"/>
</dbReference>
<dbReference type="GO" id="GO:0016705">
    <property type="term" value="F:oxidoreductase activity, acting on paired donors, with incorporation or reduction of molecular oxygen"/>
    <property type="evidence" value="ECO:0007669"/>
    <property type="project" value="InterPro"/>
</dbReference>
<comment type="cofactor">
    <cofactor evidence="1">
        <name>heme</name>
        <dbReference type="ChEBI" id="CHEBI:30413"/>
    </cofactor>
</comment>
<sequence>MGPHMHTFALFAMFGALLLIELGRMRWHGKLSFTADDLLWQYGPIVRISPNIVLVNDYQALNSIFSRKDLNTAPKAIRALQVGGHDWTVTYPQNHIARERRLPVMTATTTKNLKYLLPIFEDNITDIVKNLSSLHGTKSEDIFHHLRINTLRNSQVVMGGSGVKLDHSIFPHVVGEYNFLVVWRLCLPEWLFSWRKFGPFSCPPFRVRSSDLLFKLGGDLCKQPETTSDPIDHDDAPTVYRLFTTKDEKNKGVNWTHAGISAEVSGQILVATETTSSALVFIFYELAKSPGLIEKLYQELQAIDGYNNIEISHAPRRLYQGGPALPA</sequence>
<proteinExistence type="inferred from homology"/>
<evidence type="ECO:0000313" key="8">
    <source>
        <dbReference type="EMBL" id="KIM92957.1"/>
    </source>
</evidence>
<comment type="similarity">
    <text evidence="2">Belongs to the cytochrome P450 family.</text>
</comment>
<evidence type="ECO:0000313" key="9">
    <source>
        <dbReference type="Proteomes" id="UP000054321"/>
    </source>
</evidence>
<dbReference type="InParanoid" id="A0A0C3CTE0"/>
<dbReference type="EMBL" id="KN832902">
    <property type="protein sequence ID" value="KIM92957.1"/>
    <property type="molecule type" value="Genomic_DNA"/>
</dbReference>
<dbReference type="STRING" id="913774.A0A0C3CTE0"/>
<keyword evidence="3" id="KW-0349">Heme</keyword>
<evidence type="ECO:0000256" key="2">
    <source>
        <dbReference type="ARBA" id="ARBA00010617"/>
    </source>
</evidence>
<evidence type="ECO:0000256" key="4">
    <source>
        <dbReference type="ARBA" id="ARBA00022723"/>
    </source>
</evidence>
<protein>
    <recommendedName>
        <fullName evidence="10">Cytochrome P450</fullName>
    </recommendedName>
</protein>
<evidence type="ECO:0000256" key="3">
    <source>
        <dbReference type="ARBA" id="ARBA00022617"/>
    </source>
</evidence>
<dbReference type="SUPFAM" id="SSF48264">
    <property type="entry name" value="Cytochrome P450"/>
    <property type="match status" value="1"/>
</dbReference>
<accession>A0A0C3CTE0</accession>